<feature type="non-terminal residue" evidence="2">
    <location>
        <position position="1"/>
    </location>
</feature>
<dbReference type="Proteomes" id="UP000017836">
    <property type="component" value="Unassembled WGS sequence"/>
</dbReference>
<evidence type="ECO:0000256" key="1">
    <source>
        <dbReference type="SAM" id="MobiDB-lite"/>
    </source>
</evidence>
<protein>
    <submittedName>
        <fullName evidence="2">Uncharacterized protein</fullName>
    </submittedName>
</protein>
<dbReference type="Gramene" id="ERM93395">
    <property type="protein sequence ID" value="ERM93395"/>
    <property type="gene ID" value="AMTR_s05520p00003140"/>
</dbReference>
<organism evidence="2 3">
    <name type="scientific">Amborella trichopoda</name>
    <dbReference type="NCBI Taxonomy" id="13333"/>
    <lineage>
        <taxon>Eukaryota</taxon>
        <taxon>Viridiplantae</taxon>
        <taxon>Streptophyta</taxon>
        <taxon>Embryophyta</taxon>
        <taxon>Tracheophyta</taxon>
        <taxon>Spermatophyta</taxon>
        <taxon>Magnoliopsida</taxon>
        <taxon>Amborellales</taxon>
        <taxon>Amborellaceae</taxon>
        <taxon>Amborella</taxon>
    </lineage>
</organism>
<feature type="non-terminal residue" evidence="2">
    <location>
        <position position="223"/>
    </location>
</feature>
<dbReference type="HOGENOM" id="CLU_1242863_0_0_1"/>
<name>U5CKF9_AMBTC</name>
<evidence type="ECO:0000313" key="2">
    <source>
        <dbReference type="EMBL" id="ERM93395.1"/>
    </source>
</evidence>
<gene>
    <name evidence="2" type="ORF">AMTR_s05520p00003140</name>
</gene>
<evidence type="ECO:0000313" key="3">
    <source>
        <dbReference type="Proteomes" id="UP000017836"/>
    </source>
</evidence>
<sequence>FFPSKRKRNGKALNARSYHGMYASGEASIRVSNVFAIRKRFDTEAASKRVRGAASIRNWDGAEGSRRPLRLGSHVMLSKERSSPSCGNIGPRAEFLYRVPSRLTRCSGSARTAVKLRFHYDLVHASREPSSRQGSFLGPCTPSTKPAVPFSPSEKRRGESKPTNLLLKRTLRPGSSGISIPLCRSSWASIADYRANPGRSCAAIRSKERGLAIRPASPFGLLP</sequence>
<dbReference type="EMBL" id="KI397790">
    <property type="protein sequence ID" value="ERM93395.1"/>
    <property type="molecule type" value="Genomic_DNA"/>
</dbReference>
<accession>U5CKF9</accession>
<proteinExistence type="predicted"/>
<dbReference type="AlphaFoldDB" id="U5CKF9"/>
<feature type="region of interest" description="Disordered" evidence="1">
    <location>
        <begin position="129"/>
        <end position="163"/>
    </location>
</feature>
<reference evidence="3" key="1">
    <citation type="journal article" date="2013" name="Science">
        <title>The Amborella genome and the evolution of flowering plants.</title>
        <authorList>
            <consortium name="Amborella Genome Project"/>
        </authorList>
    </citation>
    <scope>NUCLEOTIDE SEQUENCE [LARGE SCALE GENOMIC DNA]</scope>
</reference>
<keyword evidence="3" id="KW-1185">Reference proteome</keyword>